<feature type="compositionally biased region" description="Polar residues" evidence="1">
    <location>
        <begin position="43"/>
        <end position="52"/>
    </location>
</feature>
<name>A0A9W4W3N0_9GAMM</name>
<dbReference type="EMBL" id="CAMAPC010000031">
    <property type="protein sequence ID" value="CAH9067247.1"/>
    <property type="molecule type" value="Genomic_DNA"/>
</dbReference>
<gene>
    <name evidence="2" type="ORF">PSECIP111854_04055</name>
</gene>
<keyword evidence="3" id="KW-1185">Reference proteome</keyword>
<organism evidence="2 3">
    <name type="scientific">Pseudoalteromonas holothuriae</name>
    <dbReference type="NCBI Taxonomy" id="2963714"/>
    <lineage>
        <taxon>Bacteria</taxon>
        <taxon>Pseudomonadati</taxon>
        <taxon>Pseudomonadota</taxon>
        <taxon>Gammaproteobacteria</taxon>
        <taxon>Alteromonadales</taxon>
        <taxon>Pseudoalteromonadaceae</taxon>
        <taxon>Pseudoalteromonas</taxon>
    </lineage>
</organism>
<protein>
    <submittedName>
        <fullName evidence="2">Uncharacterized protein</fullName>
    </submittedName>
</protein>
<comment type="caution">
    <text evidence="2">The sequence shown here is derived from an EMBL/GenBank/DDBJ whole genome shotgun (WGS) entry which is preliminary data.</text>
</comment>
<feature type="region of interest" description="Disordered" evidence="1">
    <location>
        <begin position="298"/>
        <end position="358"/>
    </location>
</feature>
<feature type="region of interest" description="Disordered" evidence="1">
    <location>
        <begin position="1"/>
        <end position="62"/>
    </location>
</feature>
<feature type="compositionally biased region" description="Acidic residues" evidence="1">
    <location>
        <begin position="326"/>
        <end position="338"/>
    </location>
</feature>
<feature type="region of interest" description="Disordered" evidence="1">
    <location>
        <begin position="431"/>
        <end position="457"/>
    </location>
</feature>
<dbReference type="Proteomes" id="UP001152467">
    <property type="component" value="Unassembled WGS sequence"/>
</dbReference>
<feature type="compositionally biased region" description="Basic and acidic residues" evidence="1">
    <location>
        <begin position="17"/>
        <end position="41"/>
    </location>
</feature>
<evidence type="ECO:0000256" key="1">
    <source>
        <dbReference type="SAM" id="MobiDB-lite"/>
    </source>
</evidence>
<evidence type="ECO:0000313" key="3">
    <source>
        <dbReference type="Proteomes" id="UP001152467"/>
    </source>
</evidence>
<evidence type="ECO:0000313" key="2">
    <source>
        <dbReference type="EMBL" id="CAH9067247.1"/>
    </source>
</evidence>
<reference evidence="2" key="1">
    <citation type="submission" date="2022-07" db="EMBL/GenBank/DDBJ databases">
        <authorList>
            <person name="Criscuolo A."/>
        </authorList>
    </citation>
    <scope>NUCLEOTIDE SEQUENCE</scope>
    <source>
        <strain evidence="2">CIP111854</strain>
    </source>
</reference>
<proteinExistence type="predicted"/>
<dbReference type="RefSeq" id="WP_261627178.1">
    <property type="nucleotide sequence ID" value="NZ_CAMAPC010000031.1"/>
</dbReference>
<dbReference type="AlphaFoldDB" id="A0A9W4W3N0"/>
<sequence>MTKSTSGPAKTGRLSKIKTDLAKRKQQSRDKALKKQKEANEASKASIQSELANSLGKKPDDITASDIDKMIKDAETLAKESNGHGGVLDGFLGALINALLKFGSIDLGNDDDFEKYKALLDEIKGEVMQRDSDNLKQVENNINRVEVLQKVTGDVDSADALVEGEDTENMQSIRTAVEAIEQSVSTLSEDGTLHLDDVDKLEQLLTQVDNLETAAYAMNDDDLSSYYDGFAQEIKQRIYAAAGFNKPEDYPAPRARTEAIREKIQAGDTLEGGTRELYNSATQLKESSDAVFKVFDRVQSKESDEQSKESDEQSKESDEQSKESDEQSTESDEQSTESDEQKNAEPPVELTPEQQAERLKQSMDSMLSTINKVKPHAMNVSQISESIKAIDDVSRQLSDEQKARLLPLHNAMMNLKKSLQNLVGASLPTYQQTNRQGAPDGQPEGSPEAAQNVNESRERLKVEIDKANDQLVDKLPSTFELKANLNKTQQDTSALATLFAKSYLEVVNTMASLPEGAPSQVGASRLRKNLTKLTSLNESDAKGLDEASLSQVISNNLNGESVSAAGVAELSDALEQFIELAVLVQTRSDTST</sequence>
<accession>A0A9W4W3N0</accession>
<feature type="compositionally biased region" description="Basic and acidic residues" evidence="1">
    <location>
        <begin position="298"/>
        <end position="325"/>
    </location>
</feature>